<dbReference type="CDD" id="cd00798">
    <property type="entry name" value="INT_XerDC_C"/>
    <property type="match status" value="1"/>
</dbReference>
<dbReference type="PROSITE" id="PS51900">
    <property type="entry name" value="CB"/>
    <property type="match status" value="1"/>
</dbReference>
<name>A0A841H640_9BACT</name>
<evidence type="ECO:0000313" key="12">
    <source>
        <dbReference type="EMBL" id="MBB6073392.1"/>
    </source>
</evidence>
<evidence type="ECO:0000256" key="6">
    <source>
        <dbReference type="ARBA" id="ARBA00023125"/>
    </source>
</evidence>
<dbReference type="Gene3D" id="1.10.443.10">
    <property type="entry name" value="Intergrase catalytic core"/>
    <property type="match status" value="1"/>
</dbReference>
<reference evidence="12 13" key="1">
    <citation type="submission" date="2020-08" db="EMBL/GenBank/DDBJ databases">
        <title>Genomic Encyclopedia of Type Strains, Phase IV (KMG-IV): sequencing the most valuable type-strain genomes for metagenomic binning, comparative biology and taxonomic classification.</title>
        <authorList>
            <person name="Goeker M."/>
        </authorList>
    </citation>
    <scope>NUCLEOTIDE SEQUENCE [LARGE SCALE GENOMIC DNA]</scope>
    <source>
        <strain evidence="12 13">DSM 29007</strain>
    </source>
</reference>
<gene>
    <name evidence="9" type="primary">xerC</name>
    <name evidence="12" type="ORF">HNQ61_005059</name>
</gene>
<evidence type="ECO:0000256" key="2">
    <source>
        <dbReference type="ARBA" id="ARBA00022490"/>
    </source>
</evidence>
<evidence type="ECO:0000256" key="7">
    <source>
        <dbReference type="ARBA" id="ARBA00023172"/>
    </source>
</evidence>
<evidence type="ECO:0000256" key="9">
    <source>
        <dbReference type="HAMAP-Rule" id="MF_01808"/>
    </source>
</evidence>
<evidence type="ECO:0000256" key="8">
    <source>
        <dbReference type="ARBA" id="ARBA00023306"/>
    </source>
</evidence>
<dbReference type="GO" id="GO:0003677">
    <property type="term" value="F:DNA binding"/>
    <property type="evidence" value="ECO:0007669"/>
    <property type="project" value="UniProtKB-UniRule"/>
</dbReference>
<comment type="subcellular location">
    <subcellularLocation>
        <location evidence="1 9">Cytoplasm</location>
    </subcellularLocation>
</comment>
<dbReference type="EMBL" id="JACHIA010000024">
    <property type="protein sequence ID" value="MBB6073392.1"/>
    <property type="molecule type" value="Genomic_DNA"/>
</dbReference>
<dbReference type="RefSeq" id="WP_170039173.1">
    <property type="nucleotide sequence ID" value="NZ_JABDTL010000002.1"/>
</dbReference>
<comment type="similarity">
    <text evidence="9">Belongs to the 'phage' integrase family. XerC subfamily.</text>
</comment>
<feature type="domain" description="Tyr recombinase" evidence="10">
    <location>
        <begin position="124"/>
        <end position="313"/>
    </location>
</feature>
<keyword evidence="5 9" id="KW-0229">DNA integration</keyword>
<dbReference type="Pfam" id="PF02899">
    <property type="entry name" value="Phage_int_SAM_1"/>
    <property type="match status" value="1"/>
</dbReference>
<dbReference type="PANTHER" id="PTHR30349:SF77">
    <property type="entry name" value="TYROSINE RECOMBINASE XERC"/>
    <property type="match status" value="1"/>
</dbReference>
<dbReference type="InterPro" id="IPR002104">
    <property type="entry name" value="Integrase_catalytic"/>
</dbReference>
<dbReference type="GO" id="GO:0005737">
    <property type="term" value="C:cytoplasm"/>
    <property type="evidence" value="ECO:0007669"/>
    <property type="project" value="UniProtKB-SubCell"/>
</dbReference>
<dbReference type="Gene3D" id="1.10.150.130">
    <property type="match status" value="1"/>
</dbReference>
<dbReference type="InterPro" id="IPR011010">
    <property type="entry name" value="DNA_brk_join_enz"/>
</dbReference>
<comment type="caution">
    <text evidence="12">The sequence shown here is derived from an EMBL/GenBank/DDBJ whole genome shotgun (WGS) entry which is preliminary data.</text>
</comment>
<evidence type="ECO:0000256" key="4">
    <source>
        <dbReference type="ARBA" id="ARBA00022829"/>
    </source>
</evidence>
<organism evidence="12 13">
    <name type="scientific">Longimicrobium terrae</name>
    <dbReference type="NCBI Taxonomy" id="1639882"/>
    <lineage>
        <taxon>Bacteria</taxon>
        <taxon>Pseudomonadati</taxon>
        <taxon>Gemmatimonadota</taxon>
        <taxon>Longimicrobiia</taxon>
        <taxon>Longimicrobiales</taxon>
        <taxon>Longimicrobiaceae</taxon>
        <taxon>Longimicrobium</taxon>
    </lineage>
</organism>
<comment type="subunit">
    <text evidence="9">Forms a cyclic heterotetrameric complex composed of two molecules of XerC and two molecules of XerD.</text>
</comment>
<dbReference type="Proteomes" id="UP000582837">
    <property type="component" value="Unassembled WGS sequence"/>
</dbReference>
<keyword evidence="7 9" id="KW-0233">DNA recombination</keyword>
<keyword evidence="13" id="KW-1185">Reference proteome</keyword>
<evidence type="ECO:0000256" key="5">
    <source>
        <dbReference type="ARBA" id="ARBA00022908"/>
    </source>
</evidence>
<dbReference type="SUPFAM" id="SSF56349">
    <property type="entry name" value="DNA breaking-rejoining enzymes"/>
    <property type="match status" value="1"/>
</dbReference>
<protein>
    <recommendedName>
        <fullName evidence="9">Tyrosine recombinase XerC</fullName>
    </recommendedName>
</protein>
<dbReference type="Pfam" id="PF00589">
    <property type="entry name" value="Phage_integrase"/>
    <property type="match status" value="1"/>
</dbReference>
<dbReference type="GO" id="GO:0007059">
    <property type="term" value="P:chromosome segregation"/>
    <property type="evidence" value="ECO:0007669"/>
    <property type="project" value="UniProtKB-UniRule"/>
</dbReference>
<proteinExistence type="inferred from homology"/>
<accession>A0A841H640</accession>
<evidence type="ECO:0000256" key="1">
    <source>
        <dbReference type="ARBA" id="ARBA00004496"/>
    </source>
</evidence>
<feature type="domain" description="Core-binding (CB)" evidence="11">
    <location>
        <begin position="13"/>
        <end position="103"/>
    </location>
</feature>
<keyword evidence="4 9" id="KW-0159">Chromosome partition</keyword>
<dbReference type="GO" id="GO:0006313">
    <property type="term" value="P:DNA transposition"/>
    <property type="evidence" value="ECO:0007669"/>
    <property type="project" value="UniProtKB-UniRule"/>
</dbReference>
<dbReference type="InterPro" id="IPR004107">
    <property type="entry name" value="Integrase_SAM-like_N"/>
</dbReference>
<dbReference type="InterPro" id="IPR050090">
    <property type="entry name" value="Tyrosine_recombinase_XerCD"/>
</dbReference>
<dbReference type="InterPro" id="IPR013762">
    <property type="entry name" value="Integrase-like_cat_sf"/>
</dbReference>
<evidence type="ECO:0000256" key="3">
    <source>
        <dbReference type="ARBA" id="ARBA00022618"/>
    </source>
</evidence>
<dbReference type="PROSITE" id="PS51898">
    <property type="entry name" value="TYR_RECOMBINASE"/>
    <property type="match status" value="1"/>
</dbReference>
<feature type="active site" evidence="9">
    <location>
        <position position="268"/>
    </location>
</feature>
<dbReference type="InterPro" id="IPR044068">
    <property type="entry name" value="CB"/>
</dbReference>
<evidence type="ECO:0000259" key="10">
    <source>
        <dbReference type="PROSITE" id="PS51898"/>
    </source>
</evidence>
<dbReference type="GO" id="GO:0009037">
    <property type="term" value="F:tyrosine-based site-specific recombinase activity"/>
    <property type="evidence" value="ECO:0007669"/>
    <property type="project" value="UniProtKB-UniRule"/>
</dbReference>
<dbReference type="InterPro" id="IPR010998">
    <property type="entry name" value="Integrase_recombinase_N"/>
</dbReference>
<dbReference type="HAMAP" id="MF_01808">
    <property type="entry name" value="Recomb_XerC_XerD"/>
    <property type="match status" value="1"/>
</dbReference>
<dbReference type="PANTHER" id="PTHR30349">
    <property type="entry name" value="PHAGE INTEGRASE-RELATED"/>
    <property type="match status" value="1"/>
</dbReference>
<dbReference type="InterPro" id="IPR023009">
    <property type="entry name" value="Tyrosine_recombinase_XerC/XerD"/>
</dbReference>
<keyword evidence="6 9" id="KW-0238">DNA-binding</keyword>
<feature type="active site" evidence="9">
    <location>
        <position position="168"/>
    </location>
</feature>
<keyword evidence="2 9" id="KW-0963">Cytoplasm</keyword>
<feature type="active site" description="O-(3'-phospho-DNA)-tyrosine intermediate" evidence="9">
    <location>
        <position position="300"/>
    </location>
</feature>
<comment type="function">
    <text evidence="9">Site-specific tyrosine recombinase, which acts by catalyzing the cutting and rejoining of the recombining DNA molecules. The XerC-XerD complex is essential to convert dimers of the bacterial chromosome into monomers to permit their segregation at cell division. It also contributes to the segregational stability of plasmids.</text>
</comment>
<dbReference type="GO" id="GO:0051301">
    <property type="term" value="P:cell division"/>
    <property type="evidence" value="ECO:0007669"/>
    <property type="project" value="UniProtKB-KW"/>
</dbReference>
<feature type="active site" evidence="9">
    <location>
        <position position="291"/>
    </location>
</feature>
<keyword evidence="8 9" id="KW-0131">Cell cycle</keyword>
<feature type="active site" evidence="9">
    <location>
        <position position="265"/>
    </location>
</feature>
<evidence type="ECO:0000259" key="11">
    <source>
        <dbReference type="PROSITE" id="PS51900"/>
    </source>
</evidence>
<evidence type="ECO:0000313" key="13">
    <source>
        <dbReference type="Proteomes" id="UP000582837"/>
    </source>
</evidence>
<feature type="active site" evidence="9">
    <location>
        <position position="192"/>
    </location>
</feature>
<keyword evidence="3 9" id="KW-0132">Cell division</keyword>
<sequence length="319" mass="35597">MSPAGAPSPSAEASRGGELDEFLRYVAHERQLSPQTVRAYTDDLREFQEFLDRYYGAPEWTWGGVDRLAIRSWMGDCATRRGLSRTSIARKLSSVRSFYRFLHVEGRVEANPARAVRSPKKQRVLPGFLTREQMDSVFQTALLRAEAGGFHGLRNLAIVELFYSAGLRLSELQGLNVGDADLISEQIRVMGKGRKERIVPVGRMALRAVRGYYDARERMIATATRPDARAVFVGQTGRRLSVRQIQNIVGEFLRGVAGESGLSTHSLRHSFATHLLDAGADLMAVKELLGHASLSTTQIYTHTSKERLKAVYRLAHPRA</sequence>
<dbReference type="AlphaFoldDB" id="A0A841H640"/>